<reference evidence="3" key="2">
    <citation type="journal article" date="2021" name="PeerJ">
        <title>Extensive microbial diversity within the chicken gut microbiome revealed by metagenomics and culture.</title>
        <authorList>
            <person name="Gilroy R."/>
            <person name="Ravi A."/>
            <person name="Getino M."/>
            <person name="Pursley I."/>
            <person name="Horton D.L."/>
            <person name="Alikhan N.F."/>
            <person name="Baker D."/>
            <person name="Gharbi K."/>
            <person name="Hall N."/>
            <person name="Watson M."/>
            <person name="Adriaenssens E.M."/>
            <person name="Foster-Nyarko E."/>
            <person name="Jarju S."/>
            <person name="Secka A."/>
            <person name="Antonio M."/>
            <person name="Oren A."/>
            <person name="Chaudhuri R.R."/>
            <person name="La Ragione R."/>
            <person name="Hildebrand F."/>
            <person name="Pallen M.J."/>
        </authorList>
    </citation>
    <scope>NUCLEOTIDE SEQUENCE</scope>
    <source>
        <strain evidence="3">10532</strain>
    </source>
</reference>
<dbReference type="Gene3D" id="1.10.260.40">
    <property type="entry name" value="lambda repressor-like DNA-binding domains"/>
    <property type="match status" value="1"/>
</dbReference>
<dbReference type="AlphaFoldDB" id="A0A9D9HNH6"/>
<feature type="domain" description="HTH cro/C1-type" evidence="2">
    <location>
        <begin position="11"/>
        <end position="65"/>
    </location>
</feature>
<proteinExistence type="predicted"/>
<dbReference type="PANTHER" id="PTHR46797:SF1">
    <property type="entry name" value="METHYLPHOSPHONATE SYNTHASE"/>
    <property type="match status" value="1"/>
</dbReference>
<sequence length="105" mass="12374">MNLEKTVIDNIKRIRKEKHITQEQLAEACNTATSYIGLMETYKNVPKLSTIEKIAVALDVEPEILFKKTEIEKNEEKKIHRITDIVIENMKKELYKAIRENWDTE</sequence>
<protein>
    <submittedName>
        <fullName evidence="3">Helix-turn-helix transcriptional regulator</fullName>
    </submittedName>
</protein>
<dbReference type="GO" id="GO:0003677">
    <property type="term" value="F:DNA binding"/>
    <property type="evidence" value="ECO:0007669"/>
    <property type="project" value="UniProtKB-KW"/>
</dbReference>
<dbReference type="GO" id="GO:0003700">
    <property type="term" value="F:DNA-binding transcription factor activity"/>
    <property type="evidence" value="ECO:0007669"/>
    <property type="project" value="TreeGrafter"/>
</dbReference>
<keyword evidence="1" id="KW-0238">DNA-binding</keyword>
<dbReference type="SMART" id="SM00530">
    <property type="entry name" value="HTH_XRE"/>
    <property type="match status" value="1"/>
</dbReference>
<dbReference type="InterPro" id="IPR050807">
    <property type="entry name" value="TransReg_Diox_bact_type"/>
</dbReference>
<name>A0A9D9HNH6_9SPIR</name>
<dbReference type="InterPro" id="IPR010982">
    <property type="entry name" value="Lambda_DNA-bd_dom_sf"/>
</dbReference>
<dbReference type="InterPro" id="IPR001387">
    <property type="entry name" value="Cro/C1-type_HTH"/>
</dbReference>
<organism evidence="3 4">
    <name type="scientific">Candidatus Gallitreponema excrementavium</name>
    <dbReference type="NCBI Taxonomy" id="2840840"/>
    <lineage>
        <taxon>Bacteria</taxon>
        <taxon>Pseudomonadati</taxon>
        <taxon>Spirochaetota</taxon>
        <taxon>Spirochaetia</taxon>
        <taxon>Spirochaetales</taxon>
        <taxon>Candidatus Gallitreponema</taxon>
    </lineage>
</organism>
<dbReference type="Pfam" id="PF01381">
    <property type="entry name" value="HTH_3"/>
    <property type="match status" value="1"/>
</dbReference>
<evidence type="ECO:0000313" key="4">
    <source>
        <dbReference type="Proteomes" id="UP000823638"/>
    </source>
</evidence>
<evidence type="ECO:0000259" key="2">
    <source>
        <dbReference type="PROSITE" id="PS50943"/>
    </source>
</evidence>
<dbReference type="CDD" id="cd00093">
    <property type="entry name" value="HTH_XRE"/>
    <property type="match status" value="1"/>
</dbReference>
<comment type="caution">
    <text evidence="3">The sequence shown here is derived from an EMBL/GenBank/DDBJ whole genome shotgun (WGS) entry which is preliminary data.</text>
</comment>
<dbReference type="GO" id="GO:0005829">
    <property type="term" value="C:cytosol"/>
    <property type="evidence" value="ECO:0007669"/>
    <property type="project" value="TreeGrafter"/>
</dbReference>
<evidence type="ECO:0000313" key="3">
    <source>
        <dbReference type="EMBL" id="MBO8457152.1"/>
    </source>
</evidence>
<dbReference type="EMBL" id="JADIMM010000036">
    <property type="protein sequence ID" value="MBO8457152.1"/>
    <property type="molecule type" value="Genomic_DNA"/>
</dbReference>
<dbReference type="PANTHER" id="PTHR46797">
    <property type="entry name" value="HTH-TYPE TRANSCRIPTIONAL REGULATOR"/>
    <property type="match status" value="1"/>
</dbReference>
<evidence type="ECO:0000256" key="1">
    <source>
        <dbReference type="ARBA" id="ARBA00023125"/>
    </source>
</evidence>
<dbReference type="Proteomes" id="UP000823638">
    <property type="component" value="Unassembled WGS sequence"/>
</dbReference>
<gene>
    <name evidence="3" type="ORF">IAA81_02855</name>
</gene>
<dbReference type="PROSITE" id="PS50943">
    <property type="entry name" value="HTH_CROC1"/>
    <property type="match status" value="1"/>
</dbReference>
<accession>A0A9D9HNH6</accession>
<dbReference type="SUPFAM" id="SSF47413">
    <property type="entry name" value="lambda repressor-like DNA-binding domains"/>
    <property type="match status" value="1"/>
</dbReference>
<reference evidence="3" key="1">
    <citation type="submission" date="2020-10" db="EMBL/GenBank/DDBJ databases">
        <authorList>
            <person name="Gilroy R."/>
        </authorList>
    </citation>
    <scope>NUCLEOTIDE SEQUENCE</scope>
    <source>
        <strain evidence="3">10532</strain>
    </source>
</reference>